<gene>
    <name evidence="2" type="ORF">FE263_08190</name>
</gene>
<evidence type="ECO:0008006" key="4">
    <source>
        <dbReference type="Google" id="ProtNLM"/>
    </source>
</evidence>
<dbReference type="PROSITE" id="PS51257">
    <property type="entry name" value="PROKAR_LIPOPROTEIN"/>
    <property type="match status" value="1"/>
</dbReference>
<proteinExistence type="predicted"/>
<accession>A0A5R9J7Q4</accession>
<comment type="caution">
    <text evidence="2">The sequence shown here is derived from an EMBL/GenBank/DDBJ whole genome shotgun (WGS) entry which is preliminary data.</text>
</comment>
<sequence>MQRSRRAFVVAIALLACTQSLVAHALEADSVLGHLHHHHLLTTTVPRNGDQNPYGIAVAPVSAGSIHRNDVLISNFNNSKNLQGLGTTIVAYHPDSGSLSTFATLPRHLPAGGPQCPGGVGLTTALTMLSSGYVIVGSLPSEDGTTTTKSQGCLLVLDSAGKLVSSITGAQIDGPWGNMALHEHPGGATLFVSNTGFGVGAADGTPPVVQRATILRIELAFGPGQPPRVTGQTVVADGLGEQADKSVFIIGPTGLALDADGTLYASDALGNRIVAIDDALTRTASAGQGREISRDGLLNRPLALVQAPGGHLLTTNGLNGQVVEIDPKGHRQIGAQWFDSDKAQSPPGSGDLFGIAATPSGDGFYYVEDDVNTLQLAN</sequence>
<keyword evidence="3" id="KW-1185">Reference proteome</keyword>
<dbReference type="OrthoDB" id="110418at2"/>
<feature type="signal peptide" evidence="1">
    <location>
        <begin position="1"/>
        <end position="25"/>
    </location>
</feature>
<dbReference type="Gene3D" id="2.120.10.30">
    <property type="entry name" value="TolB, C-terminal domain"/>
    <property type="match status" value="1"/>
</dbReference>
<evidence type="ECO:0000313" key="2">
    <source>
        <dbReference type="EMBL" id="TLU73635.1"/>
    </source>
</evidence>
<protein>
    <recommendedName>
        <fullName evidence="4">ScyD/ScyE family protein</fullName>
    </recommendedName>
</protein>
<keyword evidence="1" id="KW-0732">Signal</keyword>
<name>A0A5R9J7Q4_9PROT</name>
<dbReference type="AlphaFoldDB" id="A0A5R9J7Q4"/>
<dbReference type="EMBL" id="VCDI01000002">
    <property type="protein sequence ID" value="TLU73635.1"/>
    <property type="molecule type" value="Genomic_DNA"/>
</dbReference>
<feature type="chain" id="PRO_5024421889" description="ScyD/ScyE family protein" evidence="1">
    <location>
        <begin position="26"/>
        <end position="378"/>
    </location>
</feature>
<evidence type="ECO:0000256" key="1">
    <source>
        <dbReference type="SAM" id="SignalP"/>
    </source>
</evidence>
<evidence type="ECO:0000313" key="3">
    <source>
        <dbReference type="Proteomes" id="UP000305654"/>
    </source>
</evidence>
<reference evidence="2 3" key="1">
    <citation type="submission" date="2019-05" db="EMBL/GenBank/DDBJ databases">
        <authorList>
            <person name="Pankratov T."/>
            <person name="Grouzdev D."/>
        </authorList>
    </citation>
    <scope>NUCLEOTIDE SEQUENCE [LARGE SCALE GENOMIC DNA]</scope>
    <source>
        <strain evidence="2 3">KEBCLARHB70R</strain>
    </source>
</reference>
<dbReference type="InterPro" id="IPR011042">
    <property type="entry name" value="6-blade_b-propeller_TolB-like"/>
</dbReference>
<dbReference type="Proteomes" id="UP000305654">
    <property type="component" value="Unassembled WGS sequence"/>
</dbReference>
<organism evidence="2 3">
    <name type="scientific">Lichenicoccus roseus</name>
    <dbReference type="NCBI Taxonomy" id="2683649"/>
    <lineage>
        <taxon>Bacteria</taxon>
        <taxon>Pseudomonadati</taxon>
        <taxon>Pseudomonadota</taxon>
        <taxon>Alphaproteobacteria</taxon>
        <taxon>Acetobacterales</taxon>
        <taxon>Acetobacteraceae</taxon>
        <taxon>Lichenicoccus</taxon>
    </lineage>
</organism>
<dbReference type="SUPFAM" id="SSF63829">
    <property type="entry name" value="Calcium-dependent phosphotriesterase"/>
    <property type="match status" value="1"/>
</dbReference>